<feature type="non-terminal residue" evidence="8">
    <location>
        <position position="1"/>
    </location>
</feature>
<keyword evidence="6" id="KW-0325">Glycoprotein</keyword>
<sequence>CVHIPGNGFAWGNYQCHCSNGFYYPEDLAVDKYFDGENVEKLYLDYVQNMSSDYLTSFQCLPCRKGCEECEGEVPCIVEYNVLLR</sequence>
<dbReference type="CTD" id="20253234"/>
<dbReference type="GO" id="GO:0005886">
    <property type="term" value="C:plasma membrane"/>
    <property type="evidence" value="ECO:0007669"/>
    <property type="project" value="UniProtKB-SubCell"/>
</dbReference>
<dbReference type="Proteomes" id="UP000030746">
    <property type="component" value="Unassembled WGS sequence"/>
</dbReference>
<name>V4B0Q2_LOTGI</name>
<comment type="subcellular location">
    <subcellularLocation>
        <location evidence="1">Cell membrane</location>
        <topology evidence="1">Multi-pass membrane protein</topology>
    </subcellularLocation>
</comment>
<dbReference type="KEGG" id="lgi:LOTGIDRAFT_98374"/>
<accession>V4B0Q2</accession>
<keyword evidence="9" id="KW-1185">Reference proteome</keyword>
<evidence type="ECO:0000256" key="7">
    <source>
        <dbReference type="ARBA" id="ARBA00023224"/>
    </source>
</evidence>
<comment type="similarity">
    <text evidence="2">Belongs to the G-protein coupled receptor 3 family.</text>
</comment>
<gene>
    <name evidence="8" type="ORF">LOTGIDRAFT_98374</name>
</gene>
<dbReference type="OMA" id="CREGCER"/>
<dbReference type="GO" id="GO:0004930">
    <property type="term" value="F:G protein-coupled receptor activity"/>
    <property type="evidence" value="ECO:0007669"/>
    <property type="project" value="UniProtKB-KW"/>
</dbReference>
<dbReference type="PANTHER" id="PTHR32546:SF26">
    <property type="entry name" value="SMOG, ISOFORM D"/>
    <property type="match status" value="1"/>
</dbReference>
<dbReference type="PANTHER" id="PTHR32546">
    <property type="entry name" value="G-PROTEIN COUPLED RECEPTOR 158-RELATED"/>
    <property type="match status" value="1"/>
</dbReference>
<keyword evidence="3" id="KW-0472">Membrane</keyword>
<dbReference type="AlphaFoldDB" id="V4B0Q2"/>
<evidence type="ECO:0000256" key="1">
    <source>
        <dbReference type="ARBA" id="ARBA00004651"/>
    </source>
</evidence>
<dbReference type="HOGENOM" id="CLU_130077_0_0_1"/>
<evidence type="ECO:0000313" key="8">
    <source>
        <dbReference type="EMBL" id="ESO99791.1"/>
    </source>
</evidence>
<evidence type="ECO:0000256" key="6">
    <source>
        <dbReference type="ARBA" id="ARBA00023180"/>
    </source>
</evidence>
<dbReference type="RefSeq" id="XP_009049499.1">
    <property type="nucleotide sequence ID" value="XM_009051251.1"/>
</dbReference>
<feature type="non-terminal residue" evidence="8">
    <location>
        <position position="85"/>
    </location>
</feature>
<evidence type="ECO:0000256" key="3">
    <source>
        <dbReference type="ARBA" id="ARBA00022475"/>
    </source>
</evidence>
<protein>
    <submittedName>
        <fullName evidence="8">Uncharacterized protein</fullName>
    </submittedName>
</protein>
<keyword evidence="5" id="KW-0675">Receptor</keyword>
<evidence type="ECO:0000256" key="4">
    <source>
        <dbReference type="ARBA" id="ARBA00023040"/>
    </source>
</evidence>
<dbReference type="EMBL" id="KB200907">
    <property type="protein sequence ID" value="ESO99791.1"/>
    <property type="molecule type" value="Genomic_DNA"/>
</dbReference>
<evidence type="ECO:0000313" key="9">
    <source>
        <dbReference type="Proteomes" id="UP000030746"/>
    </source>
</evidence>
<keyword evidence="3" id="KW-1003">Cell membrane</keyword>
<proteinExistence type="inferred from homology"/>
<dbReference type="InterPro" id="IPR043458">
    <property type="entry name" value="GPR158/179"/>
</dbReference>
<keyword evidence="7" id="KW-0807">Transducer</keyword>
<organism evidence="8 9">
    <name type="scientific">Lottia gigantea</name>
    <name type="common">Giant owl limpet</name>
    <dbReference type="NCBI Taxonomy" id="225164"/>
    <lineage>
        <taxon>Eukaryota</taxon>
        <taxon>Metazoa</taxon>
        <taxon>Spiralia</taxon>
        <taxon>Lophotrochozoa</taxon>
        <taxon>Mollusca</taxon>
        <taxon>Gastropoda</taxon>
        <taxon>Patellogastropoda</taxon>
        <taxon>Lottioidea</taxon>
        <taxon>Lottiidae</taxon>
        <taxon>Lottia</taxon>
    </lineage>
</organism>
<reference evidence="8 9" key="1">
    <citation type="journal article" date="2013" name="Nature">
        <title>Insights into bilaterian evolution from three spiralian genomes.</title>
        <authorList>
            <person name="Simakov O."/>
            <person name="Marletaz F."/>
            <person name="Cho S.J."/>
            <person name="Edsinger-Gonzales E."/>
            <person name="Havlak P."/>
            <person name="Hellsten U."/>
            <person name="Kuo D.H."/>
            <person name="Larsson T."/>
            <person name="Lv J."/>
            <person name="Arendt D."/>
            <person name="Savage R."/>
            <person name="Osoegawa K."/>
            <person name="de Jong P."/>
            <person name="Grimwood J."/>
            <person name="Chapman J.A."/>
            <person name="Shapiro H."/>
            <person name="Aerts A."/>
            <person name="Otillar R.P."/>
            <person name="Terry A.Y."/>
            <person name="Boore J.L."/>
            <person name="Grigoriev I.V."/>
            <person name="Lindberg D.R."/>
            <person name="Seaver E.C."/>
            <person name="Weisblat D.A."/>
            <person name="Putnam N.H."/>
            <person name="Rokhsar D.S."/>
        </authorList>
    </citation>
    <scope>NUCLEOTIDE SEQUENCE [LARGE SCALE GENOMIC DNA]</scope>
</reference>
<dbReference type="GeneID" id="20253234"/>
<keyword evidence="4" id="KW-0297">G-protein coupled receptor</keyword>
<evidence type="ECO:0000256" key="2">
    <source>
        <dbReference type="ARBA" id="ARBA00007242"/>
    </source>
</evidence>
<evidence type="ECO:0000256" key="5">
    <source>
        <dbReference type="ARBA" id="ARBA00023170"/>
    </source>
</evidence>
<dbReference type="OrthoDB" id="5823771at2759"/>